<evidence type="ECO:0000256" key="4">
    <source>
        <dbReference type="ARBA" id="ARBA00022692"/>
    </source>
</evidence>
<comment type="subcellular location">
    <subcellularLocation>
        <location evidence="7">Cell inner membrane</location>
        <topology evidence="7">Multi-pass membrane protein</topology>
    </subcellularLocation>
    <subcellularLocation>
        <location evidence="1">Cell membrane</location>
        <topology evidence="1">Multi-pass membrane protein</topology>
    </subcellularLocation>
</comment>
<feature type="transmembrane region" description="Helical" evidence="7">
    <location>
        <begin position="117"/>
        <end position="138"/>
    </location>
</feature>
<keyword evidence="7" id="KW-0997">Cell inner membrane</keyword>
<dbReference type="GO" id="GO:0005886">
    <property type="term" value="C:plasma membrane"/>
    <property type="evidence" value="ECO:0007669"/>
    <property type="project" value="UniProtKB-SubCell"/>
</dbReference>
<proteinExistence type="inferred from homology"/>
<reference evidence="9 10" key="1">
    <citation type="journal article" date="2020" name="Nature">
        <title>Bacterial chemolithoautotrophy via manganese oxidation.</title>
        <authorList>
            <person name="Yu H."/>
            <person name="Leadbetter J.R."/>
        </authorList>
    </citation>
    <scope>NUCLEOTIDE SEQUENCE [LARGE SCALE GENOMIC DNA]</scope>
    <source>
        <strain evidence="9 10">RBP-1</strain>
    </source>
</reference>
<feature type="transmembrane region" description="Helical" evidence="7">
    <location>
        <begin position="42"/>
        <end position="63"/>
    </location>
</feature>
<evidence type="ECO:0000256" key="5">
    <source>
        <dbReference type="ARBA" id="ARBA00022989"/>
    </source>
</evidence>
<evidence type="ECO:0000313" key="9">
    <source>
        <dbReference type="EMBL" id="NKE67975.1"/>
    </source>
</evidence>
<gene>
    <name evidence="9" type="ORF">RAMLITH_19310</name>
</gene>
<comment type="subunit">
    <text evidence="7">The complex comprises the extracytoplasmic solute receptor protein and the two transmembrane proteins.</text>
</comment>
<comment type="similarity">
    <text evidence="7">Belongs to the TRAP transporter small permease family.</text>
</comment>
<evidence type="ECO:0000256" key="7">
    <source>
        <dbReference type="RuleBase" id="RU369079"/>
    </source>
</evidence>
<evidence type="ECO:0000256" key="6">
    <source>
        <dbReference type="ARBA" id="ARBA00023136"/>
    </source>
</evidence>
<comment type="caution">
    <text evidence="9">The sequence shown here is derived from an EMBL/GenBank/DDBJ whole genome shotgun (WGS) entry which is preliminary data.</text>
</comment>
<dbReference type="Proteomes" id="UP000521868">
    <property type="component" value="Unassembled WGS sequence"/>
</dbReference>
<comment type="caution">
    <text evidence="7">Lacks conserved residue(s) required for the propagation of feature annotation.</text>
</comment>
<feature type="transmembrane region" description="Helical" evidence="7">
    <location>
        <begin position="158"/>
        <end position="182"/>
    </location>
</feature>
<evidence type="ECO:0000313" key="10">
    <source>
        <dbReference type="Proteomes" id="UP000521868"/>
    </source>
</evidence>
<dbReference type="InterPro" id="IPR055348">
    <property type="entry name" value="DctQ"/>
</dbReference>
<dbReference type="Pfam" id="PF04290">
    <property type="entry name" value="DctQ"/>
    <property type="match status" value="1"/>
</dbReference>
<comment type="function">
    <text evidence="7">Part of the tripartite ATP-independent periplasmic (TRAP) transport system.</text>
</comment>
<keyword evidence="10" id="KW-1185">Reference proteome</keyword>
<name>A0A7X6I838_9BURK</name>
<evidence type="ECO:0000256" key="2">
    <source>
        <dbReference type="ARBA" id="ARBA00022448"/>
    </source>
</evidence>
<dbReference type="RefSeq" id="WP_168109104.1">
    <property type="nucleotide sequence ID" value="NZ_VTOX01000008.1"/>
</dbReference>
<organism evidence="9 10">
    <name type="scientific">Ramlibacter lithotrophicus</name>
    <dbReference type="NCBI Taxonomy" id="2606681"/>
    <lineage>
        <taxon>Bacteria</taxon>
        <taxon>Pseudomonadati</taxon>
        <taxon>Pseudomonadota</taxon>
        <taxon>Betaproteobacteria</taxon>
        <taxon>Burkholderiales</taxon>
        <taxon>Comamonadaceae</taxon>
        <taxon>Ramlibacter</taxon>
    </lineage>
</organism>
<keyword evidence="3" id="KW-1003">Cell membrane</keyword>
<keyword evidence="2 7" id="KW-0813">Transport</keyword>
<dbReference type="EMBL" id="VTOX01000008">
    <property type="protein sequence ID" value="NKE67975.1"/>
    <property type="molecule type" value="Genomic_DNA"/>
</dbReference>
<evidence type="ECO:0000259" key="8">
    <source>
        <dbReference type="Pfam" id="PF04290"/>
    </source>
</evidence>
<evidence type="ECO:0000256" key="1">
    <source>
        <dbReference type="ARBA" id="ARBA00004651"/>
    </source>
</evidence>
<dbReference type="AlphaFoldDB" id="A0A7X6I838"/>
<feature type="domain" description="Tripartite ATP-independent periplasmic transporters DctQ component" evidence="8">
    <location>
        <begin position="55"/>
        <end position="184"/>
    </location>
</feature>
<protein>
    <recommendedName>
        <fullName evidence="7">TRAP transporter small permease protein</fullName>
    </recommendedName>
</protein>
<keyword evidence="4 7" id="KW-0812">Transmembrane</keyword>
<keyword evidence="5 7" id="KW-1133">Transmembrane helix</keyword>
<dbReference type="GO" id="GO:0022857">
    <property type="term" value="F:transmembrane transporter activity"/>
    <property type="evidence" value="ECO:0007669"/>
    <property type="project" value="UniProtKB-UniRule"/>
</dbReference>
<sequence length="193" mass="19969">MDSLAVAATSPGAAGPHGRAPAEGAPDAFGPGGRVLLRACEAAAVAGALVFTVLVGMSIVSITGRKLWAAPVPGDVELLQMCSAFAASSFFAYCHLNRGDVKVDFFTERLPDRWVHGLDAAGSLLVGLFGALIAWRTAAGALMVGAAGETSMILGVPLWIGQALMVPGFVLLALAGLYMAAWHWRRARAEARP</sequence>
<accession>A0A7X6I838</accession>
<evidence type="ECO:0000256" key="3">
    <source>
        <dbReference type="ARBA" id="ARBA00022475"/>
    </source>
</evidence>
<keyword evidence="6 7" id="KW-0472">Membrane</keyword>